<comment type="subcellular location">
    <subcellularLocation>
        <location evidence="1">Cell membrane</location>
        <topology evidence="1">Multi-pass membrane protein</topology>
    </subcellularLocation>
</comment>
<keyword evidence="5" id="KW-0598">Phosphotransferase system</keyword>
<evidence type="ECO:0000256" key="5">
    <source>
        <dbReference type="ARBA" id="ARBA00022683"/>
    </source>
</evidence>
<keyword evidence="7 9" id="KW-1133">Transmembrane helix</keyword>
<evidence type="ECO:0000256" key="1">
    <source>
        <dbReference type="ARBA" id="ARBA00004651"/>
    </source>
</evidence>
<evidence type="ECO:0000256" key="2">
    <source>
        <dbReference type="ARBA" id="ARBA00022448"/>
    </source>
</evidence>
<keyword evidence="11" id="KW-1185">Reference proteome</keyword>
<evidence type="ECO:0000256" key="8">
    <source>
        <dbReference type="ARBA" id="ARBA00023136"/>
    </source>
</evidence>
<dbReference type="PANTHER" id="PTHR32502">
    <property type="entry name" value="N-ACETYLGALACTOSAMINE PERMEASE II COMPONENT-RELATED"/>
    <property type="match status" value="1"/>
</dbReference>
<dbReference type="GO" id="GO:0005886">
    <property type="term" value="C:plasma membrane"/>
    <property type="evidence" value="ECO:0007669"/>
    <property type="project" value="UniProtKB-SubCell"/>
</dbReference>
<feature type="transmembrane region" description="Helical" evidence="9">
    <location>
        <begin position="31"/>
        <end position="58"/>
    </location>
</feature>
<dbReference type="OrthoDB" id="1649937at2"/>
<protein>
    <submittedName>
        <fullName evidence="10">PTS system, N-acetylgalactosamine-specific IIC component</fullName>
    </submittedName>
</protein>
<dbReference type="RefSeq" id="WP_085559846.1">
    <property type="nucleotide sequence ID" value="NZ_FOAH01000005.1"/>
</dbReference>
<reference evidence="10 11" key="1">
    <citation type="submission" date="2017-04" db="EMBL/GenBank/DDBJ databases">
        <authorList>
            <person name="Afonso C.L."/>
            <person name="Miller P.J."/>
            <person name="Scott M.A."/>
            <person name="Spackman E."/>
            <person name="Goraichik I."/>
            <person name="Dimitrov K.M."/>
            <person name="Suarez D.L."/>
            <person name="Swayne D.E."/>
        </authorList>
    </citation>
    <scope>NUCLEOTIDE SEQUENCE [LARGE SCALE GENOMIC DNA]</scope>
    <source>
        <strain evidence="10 11">LMG26642</strain>
    </source>
</reference>
<proteinExistence type="predicted"/>
<keyword evidence="6 9" id="KW-0812">Transmembrane</keyword>
<sequence length="262" mass="27421">MFIQALLIGLWAGIAGIDQFNGLTHIHRPIVTGAVVGLILGDFTTGLIAGATLELVWAGMVPLAGAQPPNVVIGGIIGTAFAILSGQAPEVAVGIAVPFAVAGQALITLLFTAYSPIMHKMDTYAMEGNTKAIDRLNYMGPLFLFIFFFTISFLPIYFGAEQAAAIVGLLPAWLISGLGVAGGIMPAVGFAMLLKIMFKWSYAPFFAMGFVAAAYLNLPILAVAILAVAIAGYDYMSQGNTPKATPVVANGIDEEEDYSDGI</sequence>
<dbReference type="InterPro" id="IPR004700">
    <property type="entry name" value="PTS_IIC_man"/>
</dbReference>
<dbReference type="PROSITE" id="PS51106">
    <property type="entry name" value="PTS_EIIC_TYPE_4"/>
    <property type="match status" value="1"/>
</dbReference>
<evidence type="ECO:0000256" key="4">
    <source>
        <dbReference type="ARBA" id="ARBA00022597"/>
    </source>
</evidence>
<evidence type="ECO:0000313" key="11">
    <source>
        <dbReference type="Proteomes" id="UP000193435"/>
    </source>
</evidence>
<feature type="transmembrane region" description="Helical" evidence="9">
    <location>
        <begin position="95"/>
        <end position="117"/>
    </location>
</feature>
<evidence type="ECO:0000256" key="7">
    <source>
        <dbReference type="ARBA" id="ARBA00022989"/>
    </source>
</evidence>
<dbReference type="STRING" id="1073423.SAMN04488700_1730"/>
<dbReference type="AlphaFoldDB" id="A0A1X7NCG7"/>
<dbReference type="EMBL" id="FXBJ01000002">
    <property type="protein sequence ID" value="SMH34882.1"/>
    <property type="molecule type" value="Genomic_DNA"/>
</dbReference>
<gene>
    <name evidence="10" type="ORF">SAMN04488700_1730</name>
</gene>
<evidence type="ECO:0000256" key="3">
    <source>
        <dbReference type="ARBA" id="ARBA00022475"/>
    </source>
</evidence>
<evidence type="ECO:0000313" key="10">
    <source>
        <dbReference type="EMBL" id="SMH34882.1"/>
    </source>
</evidence>
<dbReference type="Pfam" id="PF03609">
    <property type="entry name" value="EII-Sor"/>
    <property type="match status" value="1"/>
</dbReference>
<keyword evidence="8 9" id="KW-0472">Membrane</keyword>
<feature type="transmembrane region" description="Helical" evidence="9">
    <location>
        <begin position="170"/>
        <end position="193"/>
    </location>
</feature>
<dbReference type="NCBIfam" id="NF040757">
    <property type="entry name" value="AgaW"/>
    <property type="match status" value="1"/>
</dbReference>
<evidence type="ECO:0000256" key="9">
    <source>
        <dbReference type="SAM" id="Phobius"/>
    </source>
</evidence>
<dbReference type="InterPro" id="IPR050303">
    <property type="entry name" value="GatZ_KbaZ_carbometab"/>
</dbReference>
<keyword evidence="3" id="KW-1003">Cell membrane</keyword>
<keyword evidence="2" id="KW-0813">Transport</keyword>
<dbReference type="InterPro" id="IPR047835">
    <property type="entry name" value="PTS_IIC_GalNAc_AgaW-like"/>
</dbReference>
<feature type="transmembrane region" description="Helical" evidence="9">
    <location>
        <begin position="70"/>
        <end position="89"/>
    </location>
</feature>
<accession>A0A1X7NCG7</accession>
<organism evidence="10 11">
    <name type="scientific">Carnobacterium iners</name>
    <dbReference type="NCBI Taxonomy" id="1073423"/>
    <lineage>
        <taxon>Bacteria</taxon>
        <taxon>Bacillati</taxon>
        <taxon>Bacillota</taxon>
        <taxon>Bacilli</taxon>
        <taxon>Lactobacillales</taxon>
        <taxon>Carnobacteriaceae</taxon>
        <taxon>Carnobacterium</taxon>
    </lineage>
</organism>
<evidence type="ECO:0000256" key="6">
    <source>
        <dbReference type="ARBA" id="ARBA00022692"/>
    </source>
</evidence>
<feature type="transmembrane region" description="Helical" evidence="9">
    <location>
        <begin position="138"/>
        <end position="158"/>
    </location>
</feature>
<dbReference type="GO" id="GO:0009401">
    <property type="term" value="P:phosphoenolpyruvate-dependent sugar phosphotransferase system"/>
    <property type="evidence" value="ECO:0007669"/>
    <property type="project" value="UniProtKB-KW"/>
</dbReference>
<keyword evidence="4" id="KW-0762">Sugar transport</keyword>
<dbReference type="Proteomes" id="UP000193435">
    <property type="component" value="Unassembled WGS sequence"/>
</dbReference>
<dbReference type="PANTHER" id="PTHR32502:SF8">
    <property type="entry name" value="N-ACETYLGALACTOSAMINE PERMEASE IIC COMPONENT 1"/>
    <property type="match status" value="1"/>
</dbReference>
<name>A0A1X7NCG7_9LACT</name>
<feature type="transmembrane region" description="Helical" evidence="9">
    <location>
        <begin position="205"/>
        <end position="233"/>
    </location>
</feature>